<dbReference type="Pfam" id="PF16036">
    <property type="entry name" value="Chalcone_3"/>
    <property type="match status" value="1"/>
</dbReference>
<dbReference type="AlphaFoldDB" id="A0A4R1F4S7"/>
<dbReference type="InterPro" id="IPR016088">
    <property type="entry name" value="Chalcone_isomerase_3-sand"/>
</dbReference>
<sequence>MRLFKTIFPLIVMIMVMVLSTIFSSAFAYTKQWPLHSKGEVRYLKMIKVYDISLYSPNAVKAETILNTNVSKCLKLDYAVDLSVDKFRLATFKVLSRQHNAEYLEKIKAPLDAFQQAYKPVKKGDSYSLCYNGRNQLMRLDLNDKNLIEIKSAELAKAYLGIWLSKNKPISNPLYRSFFPVSG</sequence>
<dbReference type="OrthoDB" id="270742at2"/>
<evidence type="ECO:0000259" key="2">
    <source>
        <dbReference type="Pfam" id="PF16036"/>
    </source>
</evidence>
<dbReference type="EMBL" id="SMFQ01000002">
    <property type="protein sequence ID" value="TCJ89257.1"/>
    <property type="molecule type" value="Genomic_DNA"/>
</dbReference>
<gene>
    <name evidence="3" type="ORF">EV695_1119</name>
</gene>
<keyword evidence="1" id="KW-0812">Transmembrane</keyword>
<protein>
    <submittedName>
        <fullName evidence="3">Chalcone isomerase-like protein</fullName>
    </submittedName>
</protein>
<feature type="domain" description="Chalcone isomerase" evidence="2">
    <location>
        <begin position="35"/>
        <end position="170"/>
    </location>
</feature>
<keyword evidence="3" id="KW-0413">Isomerase</keyword>
<dbReference type="RefSeq" id="WP_131904896.1">
    <property type="nucleotide sequence ID" value="NZ_BAAAFU010000008.1"/>
</dbReference>
<dbReference type="Gene3D" id="3.50.70.10">
    <property type="match status" value="1"/>
</dbReference>
<reference evidence="3 4" key="1">
    <citation type="submission" date="2019-03" db="EMBL/GenBank/DDBJ databases">
        <title>Genomic Encyclopedia of Type Strains, Phase IV (KMG-IV): sequencing the most valuable type-strain genomes for metagenomic binning, comparative biology and taxonomic classification.</title>
        <authorList>
            <person name="Goeker M."/>
        </authorList>
    </citation>
    <scope>NUCLEOTIDE SEQUENCE [LARGE SCALE GENOMIC DNA]</scope>
    <source>
        <strain evidence="3 4">DSM 24830</strain>
    </source>
</reference>
<accession>A0A4R1F4S7</accession>
<evidence type="ECO:0000313" key="4">
    <source>
        <dbReference type="Proteomes" id="UP000294887"/>
    </source>
</evidence>
<name>A0A4R1F4S7_9GAMM</name>
<keyword evidence="1" id="KW-0472">Membrane</keyword>
<evidence type="ECO:0000256" key="1">
    <source>
        <dbReference type="SAM" id="Phobius"/>
    </source>
</evidence>
<feature type="transmembrane region" description="Helical" evidence="1">
    <location>
        <begin position="6"/>
        <end position="29"/>
    </location>
</feature>
<keyword evidence="4" id="KW-1185">Reference proteome</keyword>
<organism evidence="3 4">
    <name type="scientific">Cocleimonas flava</name>
    <dbReference type="NCBI Taxonomy" id="634765"/>
    <lineage>
        <taxon>Bacteria</taxon>
        <taxon>Pseudomonadati</taxon>
        <taxon>Pseudomonadota</taxon>
        <taxon>Gammaproteobacteria</taxon>
        <taxon>Thiotrichales</taxon>
        <taxon>Thiotrichaceae</taxon>
        <taxon>Cocleimonas</taxon>
    </lineage>
</organism>
<dbReference type="InterPro" id="IPR016087">
    <property type="entry name" value="Chalcone_isomerase"/>
</dbReference>
<comment type="caution">
    <text evidence="3">The sequence shown here is derived from an EMBL/GenBank/DDBJ whole genome shotgun (WGS) entry which is preliminary data.</text>
</comment>
<evidence type="ECO:0000313" key="3">
    <source>
        <dbReference type="EMBL" id="TCJ89257.1"/>
    </source>
</evidence>
<proteinExistence type="predicted"/>
<dbReference type="Proteomes" id="UP000294887">
    <property type="component" value="Unassembled WGS sequence"/>
</dbReference>
<dbReference type="GO" id="GO:0016853">
    <property type="term" value="F:isomerase activity"/>
    <property type="evidence" value="ECO:0007669"/>
    <property type="project" value="UniProtKB-KW"/>
</dbReference>
<keyword evidence="1" id="KW-1133">Transmembrane helix</keyword>